<feature type="transmembrane region" description="Helical" evidence="2">
    <location>
        <begin position="98"/>
        <end position="116"/>
    </location>
</feature>
<dbReference type="PaxDb" id="65489-OBART08G12360.1"/>
<feature type="transmembrane region" description="Helical" evidence="2">
    <location>
        <begin position="12"/>
        <end position="32"/>
    </location>
</feature>
<evidence type="ECO:0000256" key="2">
    <source>
        <dbReference type="SAM" id="Phobius"/>
    </source>
</evidence>
<evidence type="ECO:0000313" key="4">
    <source>
        <dbReference type="Proteomes" id="UP000026960"/>
    </source>
</evidence>
<dbReference type="EnsemblPlants" id="OBART08G12360.1">
    <property type="protein sequence ID" value="OBART08G12360.1"/>
    <property type="gene ID" value="OBART08G12360"/>
</dbReference>
<sequence>MTKFSYPGLLTALQYLTSVAGVWTLAKLGLLYHDPFNFQTAKKFAPAALAFYLAIFTNTYTSPEAKENNLCHGFHSNRRVVNKFLTVAINVMIWDKHASSIGLVCLLFTLAGGVLYQQSVTTKWNSPLPREAVAKQGNADNDTAELDEEKQKLGFFS</sequence>
<dbReference type="Proteomes" id="UP000026960">
    <property type="component" value="Chromosome 8"/>
</dbReference>
<proteinExistence type="predicted"/>
<protein>
    <recommendedName>
        <fullName evidence="5">Sugar phosphate transporter domain-containing protein</fullName>
    </recommendedName>
</protein>
<keyword evidence="2" id="KW-0472">Membrane</keyword>
<name>A0A0D3GZI0_9ORYZ</name>
<evidence type="ECO:0000256" key="1">
    <source>
        <dbReference type="SAM" id="MobiDB-lite"/>
    </source>
</evidence>
<evidence type="ECO:0000313" key="3">
    <source>
        <dbReference type="EnsemblPlants" id="OBART08G12360.1"/>
    </source>
</evidence>
<feature type="region of interest" description="Disordered" evidence="1">
    <location>
        <begin position="133"/>
        <end position="157"/>
    </location>
</feature>
<dbReference type="HOGENOM" id="CLU_1680652_0_0_1"/>
<keyword evidence="4" id="KW-1185">Reference proteome</keyword>
<keyword evidence="2" id="KW-0812">Transmembrane</keyword>
<keyword evidence="2" id="KW-1133">Transmembrane helix</keyword>
<dbReference type="Gramene" id="OBART08G12360.1">
    <property type="protein sequence ID" value="OBART08G12360.1"/>
    <property type="gene ID" value="OBART08G12360"/>
</dbReference>
<reference evidence="3" key="1">
    <citation type="journal article" date="2009" name="Rice">
        <title>De Novo Next Generation Sequencing of Plant Genomes.</title>
        <authorList>
            <person name="Rounsley S."/>
            <person name="Marri P.R."/>
            <person name="Yu Y."/>
            <person name="He R."/>
            <person name="Sisneros N."/>
            <person name="Goicoechea J.L."/>
            <person name="Lee S.J."/>
            <person name="Angelova A."/>
            <person name="Kudrna D."/>
            <person name="Luo M."/>
            <person name="Affourtit J."/>
            <person name="Desany B."/>
            <person name="Knight J."/>
            <person name="Niazi F."/>
            <person name="Egholm M."/>
            <person name="Wing R.A."/>
        </authorList>
    </citation>
    <scope>NUCLEOTIDE SEQUENCE [LARGE SCALE GENOMIC DNA]</scope>
    <source>
        <strain evidence="3">cv. IRGC 105608</strain>
    </source>
</reference>
<accession>A0A0D3GZI0</accession>
<dbReference type="AlphaFoldDB" id="A0A0D3GZI0"/>
<evidence type="ECO:0008006" key="5">
    <source>
        <dbReference type="Google" id="ProtNLM"/>
    </source>
</evidence>
<organism evidence="3">
    <name type="scientific">Oryza barthii</name>
    <dbReference type="NCBI Taxonomy" id="65489"/>
    <lineage>
        <taxon>Eukaryota</taxon>
        <taxon>Viridiplantae</taxon>
        <taxon>Streptophyta</taxon>
        <taxon>Embryophyta</taxon>
        <taxon>Tracheophyta</taxon>
        <taxon>Spermatophyta</taxon>
        <taxon>Magnoliopsida</taxon>
        <taxon>Liliopsida</taxon>
        <taxon>Poales</taxon>
        <taxon>Poaceae</taxon>
        <taxon>BOP clade</taxon>
        <taxon>Oryzoideae</taxon>
        <taxon>Oryzeae</taxon>
        <taxon>Oryzinae</taxon>
        <taxon>Oryza</taxon>
    </lineage>
</organism>
<reference evidence="3" key="2">
    <citation type="submission" date="2015-03" db="UniProtKB">
        <authorList>
            <consortium name="EnsemblPlants"/>
        </authorList>
    </citation>
    <scope>IDENTIFICATION</scope>
</reference>
<dbReference type="eggNOG" id="KOG1444">
    <property type="taxonomic scope" value="Eukaryota"/>
</dbReference>